<accession>A0A1E3QH03</accession>
<dbReference type="InterPro" id="IPR015943">
    <property type="entry name" value="WD40/YVTN_repeat-like_dom_sf"/>
</dbReference>
<gene>
    <name evidence="1" type="ORF">BABINDRAFT_169497</name>
</gene>
<keyword evidence="2" id="KW-1185">Reference proteome</keyword>
<dbReference type="InterPro" id="IPR036322">
    <property type="entry name" value="WD40_repeat_dom_sf"/>
</dbReference>
<evidence type="ECO:0008006" key="3">
    <source>
        <dbReference type="Google" id="ProtNLM"/>
    </source>
</evidence>
<protein>
    <recommendedName>
        <fullName evidence="3">Cleavage/polyadenylation specificity factor A subunit C-terminal domain-containing protein</fullName>
    </recommendedName>
</protein>
<dbReference type="AlphaFoldDB" id="A0A1E3QH03"/>
<dbReference type="Gene3D" id="2.130.10.10">
    <property type="entry name" value="YVTN repeat-like/Quinoprotein amine dehydrogenase"/>
    <property type="match status" value="1"/>
</dbReference>
<evidence type="ECO:0000313" key="2">
    <source>
        <dbReference type="Proteomes" id="UP000094336"/>
    </source>
</evidence>
<proteinExistence type="predicted"/>
<dbReference type="GeneID" id="30148517"/>
<reference evidence="2" key="1">
    <citation type="submission" date="2016-05" db="EMBL/GenBank/DDBJ databases">
        <title>Comparative genomics of biotechnologically important yeasts.</title>
        <authorList>
            <consortium name="DOE Joint Genome Institute"/>
            <person name="Riley R."/>
            <person name="Haridas S."/>
            <person name="Wolfe K.H."/>
            <person name="Lopes M.R."/>
            <person name="Hittinger C.T."/>
            <person name="Goker M."/>
            <person name="Salamov A."/>
            <person name="Wisecaver J."/>
            <person name="Long T.M."/>
            <person name="Aerts A.L."/>
            <person name="Barry K."/>
            <person name="Choi C."/>
            <person name="Clum A."/>
            <person name="Coughlan A.Y."/>
            <person name="Deshpande S."/>
            <person name="Douglass A.P."/>
            <person name="Hanson S.J."/>
            <person name="Klenk H.-P."/>
            <person name="Labutti K."/>
            <person name="Lapidus A."/>
            <person name="Lindquist E."/>
            <person name="Lipzen A."/>
            <person name="Meier-Kolthoff J.P."/>
            <person name="Ohm R.A."/>
            <person name="Otillar R.P."/>
            <person name="Pangilinan J."/>
            <person name="Peng Y."/>
            <person name="Rokas A."/>
            <person name="Rosa C.A."/>
            <person name="Scheuner C."/>
            <person name="Sibirny A.A."/>
            <person name="Slot J.C."/>
            <person name="Stielow J.B."/>
            <person name="Sun H."/>
            <person name="Kurtzman C.P."/>
            <person name="Blackwell M."/>
            <person name="Grigoriev I.V."/>
            <person name="Jeffries T.W."/>
        </authorList>
    </citation>
    <scope>NUCLEOTIDE SEQUENCE [LARGE SCALE GENOMIC DNA]</scope>
    <source>
        <strain evidence="2">NRRL Y-12698</strain>
    </source>
</reference>
<dbReference type="RefSeq" id="XP_018982303.1">
    <property type="nucleotide sequence ID" value="XM_019130664.1"/>
</dbReference>
<organism evidence="1 2">
    <name type="scientific">Babjeviella inositovora NRRL Y-12698</name>
    <dbReference type="NCBI Taxonomy" id="984486"/>
    <lineage>
        <taxon>Eukaryota</taxon>
        <taxon>Fungi</taxon>
        <taxon>Dikarya</taxon>
        <taxon>Ascomycota</taxon>
        <taxon>Saccharomycotina</taxon>
        <taxon>Pichiomycetes</taxon>
        <taxon>Serinales incertae sedis</taxon>
        <taxon>Babjeviella</taxon>
    </lineage>
</organism>
<dbReference type="OrthoDB" id="4079856at2759"/>
<dbReference type="EMBL" id="KV454444">
    <property type="protein sequence ID" value="ODQ76975.1"/>
    <property type="molecule type" value="Genomic_DNA"/>
</dbReference>
<name>A0A1E3QH03_9ASCO</name>
<sequence length="328" mass="36523">MTLNDSRAYGVPLLYRKSLKPSGDAFAVSYDLPVSGQCLDRYGGKVCVGSDAGFVIMTPFEDSTELSRSLPTSFQQKHVYQITAYPSEKSLHKVRFNGRFLVYAALDMTVGVFDHVNGQTIDLDITQTFANDLCLNEDGLVAVVGDDHRLIVTDIITRKRYVQRLQHRPTVVKFHPQNSEQVVVVEGGCIVRILNWQTGKVVYTIYASDHIHDVFVKSDVVFVVTSNSIQHFNLKNLQGGLGETYPNVETIISSTRDSARYLRPTGNQLCGVLGVESVSVYDIQKLQKMVQVDVSLPSNEINDCVVSDLERLVFALCAKKLVLIDINN</sequence>
<evidence type="ECO:0000313" key="1">
    <source>
        <dbReference type="EMBL" id="ODQ76975.1"/>
    </source>
</evidence>
<dbReference type="SUPFAM" id="SSF50978">
    <property type="entry name" value="WD40 repeat-like"/>
    <property type="match status" value="1"/>
</dbReference>
<dbReference type="Proteomes" id="UP000094336">
    <property type="component" value="Unassembled WGS sequence"/>
</dbReference>